<proteinExistence type="predicted"/>
<feature type="region of interest" description="Disordered" evidence="4">
    <location>
        <begin position="491"/>
        <end position="521"/>
    </location>
</feature>
<dbReference type="PANTHER" id="PTHR11514">
    <property type="entry name" value="MYC"/>
    <property type="match status" value="1"/>
</dbReference>
<dbReference type="SUPFAM" id="SSF47459">
    <property type="entry name" value="HLH, helix-loop-helix DNA-binding domain"/>
    <property type="match status" value="1"/>
</dbReference>
<keyword evidence="2" id="KW-0804">Transcription</keyword>
<dbReference type="GO" id="GO:0000976">
    <property type="term" value="F:transcription cis-regulatory region binding"/>
    <property type="evidence" value="ECO:0007669"/>
    <property type="project" value="TreeGrafter"/>
</dbReference>
<dbReference type="GO" id="GO:0005634">
    <property type="term" value="C:nucleus"/>
    <property type="evidence" value="ECO:0007669"/>
    <property type="project" value="TreeGrafter"/>
</dbReference>
<organism evidence="6 7">
    <name type="scientific">Ceratodon purpureus</name>
    <name type="common">Fire moss</name>
    <name type="synonym">Dicranum purpureum</name>
    <dbReference type="NCBI Taxonomy" id="3225"/>
    <lineage>
        <taxon>Eukaryota</taxon>
        <taxon>Viridiplantae</taxon>
        <taxon>Streptophyta</taxon>
        <taxon>Embryophyta</taxon>
        <taxon>Bryophyta</taxon>
        <taxon>Bryophytina</taxon>
        <taxon>Bryopsida</taxon>
        <taxon>Dicranidae</taxon>
        <taxon>Pseudoditrichales</taxon>
        <taxon>Ditrichaceae</taxon>
        <taxon>Ceratodon</taxon>
    </lineage>
</organism>
<feature type="compositionally biased region" description="Polar residues" evidence="4">
    <location>
        <begin position="635"/>
        <end position="646"/>
    </location>
</feature>
<keyword evidence="3" id="KW-0539">Nucleus</keyword>
<dbReference type="InterPro" id="IPR036638">
    <property type="entry name" value="HLH_DNA-bd_sf"/>
</dbReference>
<evidence type="ECO:0000256" key="4">
    <source>
        <dbReference type="SAM" id="MobiDB-lite"/>
    </source>
</evidence>
<feature type="domain" description="BHLH" evidence="5">
    <location>
        <begin position="529"/>
        <end position="578"/>
    </location>
</feature>
<dbReference type="InterPro" id="IPR025610">
    <property type="entry name" value="MYC/MYB_N"/>
</dbReference>
<gene>
    <name evidence="6" type="ORF">KC19_5G137800</name>
</gene>
<evidence type="ECO:0000313" key="6">
    <source>
        <dbReference type="EMBL" id="KAG0577193.1"/>
    </source>
</evidence>
<dbReference type="InterPro" id="IPR045084">
    <property type="entry name" value="AIB/MYC-like"/>
</dbReference>
<feature type="compositionally biased region" description="Low complexity" evidence="4">
    <location>
        <begin position="302"/>
        <end position="317"/>
    </location>
</feature>
<dbReference type="SMART" id="SM00353">
    <property type="entry name" value="HLH"/>
    <property type="match status" value="1"/>
</dbReference>
<comment type="caution">
    <text evidence="6">The sequence shown here is derived from an EMBL/GenBank/DDBJ whole genome shotgun (WGS) entry which is preliminary data.</text>
</comment>
<keyword evidence="1" id="KW-0805">Transcription regulation</keyword>
<dbReference type="GO" id="GO:0003700">
    <property type="term" value="F:DNA-binding transcription factor activity"/>
    <property type="evidence" value="ECO:0007669"/>
    <property type="project" value="InterPro"/>
</dbReference>
<dbReference type="Pfam" id="PF14215">
    <property type="entry name" value="bHLH-MYC_N"/>
    <property type="match status" value="1"/>
</dbReference>
<keyword evidence="7" id="KW-1185">Reference proteome</keyword>
<dbReference type="EMBL" id="CM026425">
    <property type="protein sequence ID" value="KAG0577193.1"/>
    <property type="molecule type" value="Genomic_DNA"/>
</dbReference>
<evidence type="ECO:0000313" key="7">
    <source>
        <dbReference type="Proteomes" id="UP000822688"/>
    </source>
</evidence>
<dbReference type="InterPro" id="IPR011598">
    <property type="entry name" value="bHLH_dom"/>
</dbReference>
<name>A0A8T0I3I2_CERPU</name>
<dbReference type="AlphaFoldDB" id="A0A8T0I3I2"/>
<feature type="compositionally biased region" description="Polar residues" evidence="4">
    <location>
        <begin position="274"/>
        <end position="294"/>
    </location>
</feature>
<feature type="region of interest" description="Disordered" evidence="4">
    <location>
        <begin position="256"/>
        <end position="332"/>
    </location>
</feature>
<dbReference type="PANTHER" id="PTHR11514:SF43">
    <property type="entry name" value="TRANSCRIPTION FACTOR MYC2"/>
    <property type="match status" value="1"/>
</dbReference>
<dbReference type="Gene3D" id="4.10.280.10">
    <property type="entry name" value="Helix-loop-helix DNA-binding domain"/>
    <property type="match status" value="1"/>
</dbReference>
<evidence type="ECO:0000259" key="5">
    <source>
        <dbReference type="PROSITE" id="PS50888"/>
    </source>
</evidence>
<dbReference type="PROSITE" id="PS50888">
    <property type="entry name" value="BHLH"/>
    <property type="match status" value="1"/>
</dbReference>
<evidence type="ECO:0000256" key="2">
    <source>
        <dbReference type="ARBA" id="ARBA00023163"/>
    </source>
</evidence>
<sequence>MSLYSQMQSIPGRSSRADEPVQRELKSFLQQLNWSYVALWTFNHQTSRLEWRGGHFRVNSTAVTSHGDSEVWNEHLFNSTYKSCSFASGQGCVGMAYAENKNIWTNGLSVHHSAGSKEQAQFLQHAGIETVVCIPWAESVLELGTCKTVAENLDVTAYMCVFLSEHILPSLAQAAPNFSQASLATSRTMMQSGPFPSVNPTRHLSDKFLDQDFELNSLNEQIRKSSSLSSLNTDMFLQPEEGEAWKEFSTGLETGNTVLTDPRWRTSTPPTSTGADIQLQTQTRASAPSPNQALMSARVQHSGTTSSSVSISEEGSVMLSPSPRRGTPTHSPELQIGDTSIATGIVAPTQNLHVEDEIQQVISHMLEEGEAAGVDTEEQWRNLYMNPAQEAGNVVNEMNLRTLPNISANFLAQDELTRQGFKLWRHARVQAPVYRRNNSTNQALQRRCIQMLERIPSLQQGVRPDATALQSNINQQGPRLTSSSASTEVLPDIGFADDPFDQTAPLRGQRRPRGARIATTGPVNANHDEAAMNHMMAERRRRVKQKENFSALRTLVPIISKADKASILGDAIVYIKDLQERIKELESSRAQTETRYEKLKKTNQDLEQRNKELEAMAAGRDIAGASHMQQQQQQRSPSKPYSRQSV</sequence>
<feature type="compositionally biased region" description="Basic and acidic residues" evidence="4">
    <location>
        <begin position="603"/>
        <end position="614"/>
    </location>
</feature>
<dbReference type="GO" id="GO:0046983">
    <property type="term" value="F:protein dimerization activity"/>
    <property type="evidence" value="ECO:0007669"/>
    <property type="project" value="InterPro"/>
</dbReference>
<evidence type="ECO:0000256" key="1">
    <source>
        <dbReference type="ARBA" id="ARBA00023015"/>
    </source>
</evidence>
<reference evidence="6" key="1">
    <citation type="submission" date="2020-06" db="EMBL/GenBank/DDBJ databases">
        <title>WGS assembly of Ceratodon purpureus strain R40.</title>
        <authorList>
            <person name="Carey S.B."/>
            <person name="Jenkins J."/>
            <person name="Shu S."/>
            <person name="Lovell J.T."/>
            <person name="Sreedasyam A."/>
            <person name="Maumus F."/>
            <person name="Tiley G.P."/>
            <person name="Fernandez-Pozo N."/>
            <person name="Barry K."/>
            <person name="Chen C."/>
            <person name="Wang M."/>
            <person name="Lipzen A."/>
            <person name="Daum C."/>
            <person name="Saski C.A."/>
            <person name="Payton A.C."/>
            <person name="Mcbreen J.C."/>
            <person name="Conrad R.E."/>
            <person name="Kollar L.M."/>
            <person name="Olsson S."/>
            <person name="Huttunen S."/>
            <person name="Landis J.B."/>
            <person name="Wickett N.J."/>
            <person name="Johnson M.G."/>
            <person name="Rensing S.A."/>
            <person name="Grimwood J."/>
            <person name="Schmutz J."/>
            <person name="Mcdaniel S.F."/>
        </authorList>
    </citation>
    <scope>NUCLEOTIDE SEQUENCE</scope>
    <source>
        <strain evidence="6">R40</strain>
    </source>
</reference>
<dbReference type="Proteomes" id="UP000822688">
    <property type="component" value="Chromosome 5"/>
</dbReference>
<evidence type="ECO:0000256" key="3">
    <source>
        <dbReference type="ARBA" id="ARBA00023242"/>
    </source>
</evidence>
<dbReference type="Pfam" id="PF00010">
    <property type="entry name" value="HLH"/>
    <property type="match status" value="1"/>
</dbReference>
<protein>
    <recommendedName>
        <fullName evidence="5">BHLH domain-containing protein</fullName>
    </recommendedName>
</protein>
<feature type="region of interest" description="Disordered" evidence="4">
    <location>
        <begin position="603"/>
        <end position="646"/>
    </location>
</feature>
<accession>A0A8T0I3I2</accession>